<keyword evidence="5" id="KW-0067">ATP-binding</keyword>
<dbReference type="CTD" id="4437"/>
<dbReference type="KEGG" id="pcw:110222556"/>
<dbReference type="InParanoid" id="A0A6P5LXJ7"/>
<dbReference type="FunFam" id="3.40.1170.10:FF:000004">
    <property type="entry name" value="DNA mismatch repair protein"/>
    <property type="match status" value="1"/>
</dbReference>
<keyword evidence="3" id="KW-0547">Nucleotide-binding</keyword>
<evidence type="ECO:0000256" key="2">
    <source>
        <dbReference type="ARBA" id="ARBA00022151"/>
    </source>
</evidence>
<evidence type="ECO:0000256" key="7">
    <source>
        <dbReference type="ARBA" id="ARBA00023204"/>
    </source>
</evidence>
<dbReference type="NCBIfam" id="NF003810">
    <property type="entry name" value="PRK05399.1"/>
    <property type="match status" value="1"/>
</dbReference>
<dbReference type="AlphaFoldDB" id="A0A6P5LXJ7"/>
<dbReference type="GO" id="GO:0016447">
    <property type="term" value="P:somatic recombination of immunoglobulin gene segments"/>
    <property type="evidence" value="ECO:0007669"/>
    <property type="project" value="TreeGrafter"/>
</dbReference>
<dbReference type="InterPro" id="IPR027417">
    <property type="entry name" value="P-loop_NTPase"/>
</dbReference>
<dbReference type="GO" id="GO:0006312">
    <property type="term" value="P:mitotic recombination"/>
    <property type="evidence" value="ECO:0007669"/>
    <property type="project" value="TreeGrafter"/>
</dbReference>
<dbReference type="InterPro" id="IPR007695">
    <property type="entry name" value="DNA_mismatch_repair_MutS-lik_N"/>
</dbReference>
<dbReference type="SUPFAM" id="SSF55271">
    <property type="entry name" value="DNA repair protein MutS, domain I"/>
    <property type="match status" value="1"/>
</dbReference>
<dbReference type="FunFam" id="3.30.420.110:FF:000005">
    <property type="entry name" value="DNA mismatch repair protein"/>
    <property type="match status" value="1"/>
</dbReference>
<keyword evidence="4" id="KW-0227">DNA damage</keyword>
<dbReference type="FunFam" id="3.40.50.300:FF:000917">
    <property type="entry name" value="DNA mismatch repair protein"/>
    <property type="match status" value="1"/>
</dbReference>
<dbReference type="InterPro" id="IPR000432">
    <property type="entry name" value="DNA_mismatch_repair_MutS_C"/>
</dbReference>
<dbReference type="SUPFAM" id="SSF52540">
    <property type="entry name" value="P-loop containing nucleoside triphosphate hydrolases"/>
    <property type="match status" value="1"/>
</dbReference>
<dbReference type="SUPFAM" id="SSF53150">
    <property type="entry name" value="DNA repair protein MutS, domain II"/>
    <property type="match status" value="1"/>
</dbReference>
<evidence type="ECO:0000256" key="4">
    <source>
        <dbReference type="ARBA" id="ARBA00022763"/>
    </source>
</evidence>
<keyword evidence="7" id="KW-0234">DNA repair</keyword>
<dbReference type="Gene3D" id="3.40.1170.10">
    <property type="entry name" value="DNA repair protein MutS, domain I"/>
    <property type="match status" value="1"/>
</dbReference>
<organism evidence="11 12">
    <name type="scientific">Phascolarctos cinereus</name>
    <name type="common">Koala</name>
    <dbReference type="NCBI Taxonomy" id="38626"/>
    <lineage>
        <taxon>Eukaryota</taxon>
        <taxon>Metazoa</taxon>
        <taxon>Chordata</taxon>
        <taxon>Craniata</taxon>
        <taxon>Vertebrata</taxon>
        <taxon>Euteleostomi</taxon>
        <taxon>Mammalia</taxon>
        <taxon>Metatheria</taxon>
        <taxon>Diprotodontia</taxon>
        <taxon>Phascolarctidae</taxon>
        <taxon>Phascolarctos</taxon>
    </lineage>
</organism>
<evidence type="ECO:0000313" key="12">
    <source>
        <dbReference type="RefSeq" id="XP_020863250.1"/>
    </source>
</evidence>
<evidence type="ECO:0000256" key="3">
    <source>
        <dbReference type="ARBA" id="ARBA00022741"/>
    </source>
</evidence>
<evidence type="ECO:0000259" key="10">
    <source>
        <dbReference type="PROSITE" id="PS00486"/>
    </source>
</evidence>
<dbReference type="SMART" id="SM00533">
    <property type="entry name" value="MUTSd"/>
    <property type="match status" value="1"/>
</dbReference>
<evidence type="ECO:0000313" key="11">
    <source>
        <dbReference type="Proteomes" id="UP000515140"/>
    </source>
</evidence>
<dbReference type="Pfam" id="PF00488">
    <property type="entry name" value="MutS_V"/>
    <property type="match status" value="1"/>
</dbReference>
<dbReference type="InterPro" id="IPR045076">
    <property type="entry name" value="MutS"/>
</dbReference>
<keyword evidence="11" id="KW-1185">Reference proteome</keyword>
<evidence type="ECO:0000256" key="5">
    <source>
        <dbReference type="ARBA" id="ARBA00022840"/>
    </source>
</evidence>
<dbReference type="InterPro" id="IPR007860">
    <property type="entry name" value="DNA_mmatch_repair_MutS_con_dom"/>
</dbReference>
<dbReference type="Pfam" id="PF01624">
    <property type="entry name" value="MutS_I"/>
    <property type="match status" value="1"/>
</dbReference>
<dbReference type="SUPFAM" id="SSF48334">
    <property type="entry name" value="DNA repair protein MutS, domain III"/>
    <property type="match status" value="1"/>
</dbReference>
<dbReference type="GO" id="GO:0005524">
    <property type="term" value="F:ATP binding"/>
    <property type="evidence" value="ECO:0007669"/>
    <property type="project" value="UniProtKB-KW"/>
</dbReference>
<evidence type="ECO:0000256" key="9">
    <source>
        <dbReference type="SAM" id="MobiDB-lite"/>
    </source>
</evidence>
<dbReference type="Pfam" id="PF05188">
    <property type="entry name" value="MutS_II"/>
    <property type="match status" value="1"/>
</dbReference>
<evidence type="ECO:0000256" key="8">
    <source>
        <dbReference type="ARBA" id="ARBA00073774"/>
    </source>
</evidence>
<feature type="compositionally biased region" description="Basic and acidic residues" evidence="9">
    <location>
        <begin position="57"/>
        <end position="72"/>
    </location>
</feature>
<evidence type="ECO:0000256" key="1">
    <source>
        <dbReference type="ARBA" id="ARBA00007094"/>
    </source>
</evidence>
<feature type="domain" description="DNA mismatch repair proteins mutS family" evidence="10">
    <location>
        <begin position="961"/>
        <end position="977"/>
    </location>
</feature>
<dbReference type="FunFam" id="1.10.1420.10:FF:000004">
    <property type="entry name" value="DNA mismatch repair protein Msh3"/>
    <property type="match status" value="1"/>
</dbReference>
<feature type="region of interest" description="Disordered" evidence="9">
    <location>
        <begin position="32"/>
        <end position="111"/>
    </location>
</feature>
<dbReference type="InterPro" id="IPR016151">
    <property type="entry name" value="DNA_mismatch_repair_MutS_N"/>
</dbReference>
<dbReference type="GO" id="GO:0140664">
    <property type="term" value="F:ATP-dependent DNA damage sensor activity"/>
    <property type="evidence" value="ECO:0007669"/>
    <property type="project" value="InterPro"/>
</dbReference>
<dbReference type="Gene3D" id="3.30.420.110">
    <property type="entry name" value="MutS, connector domain"/>
    <property type="match status" value="1"/>
</dbReference>
<dbReference type="InterPro" id="IPR007696">
    <property type="entry name" value="DNA_mismatch_repair_MutS_core"/>
</dbReference>
<proteinExistence type="inferred from homology"/>
<sequence>MPRQKAASGSAGAAVPALAAARQAVLSRFFKPAGHLKSSPQTGAPGRPSCDAGAPPEPRELQEPWEQQRKASEVNGCKKRTLEYDEPDHKRAKQARGDEGEESGTGTVGSCEPRKCLRPRMVLKSLEKLKEFCCDSEIPYSRAPAEPPQGRLAILPKCTDFEDISLNAKHIVPSEGSSSQMNQKGGSLFGLAHFSLSNKSHESLQNTSEPKPTNRRTKSIYTPLEMQYLEMKEQHKDAILCIECGYKYRFFGEDAEIAARELNIYCHLDHNFMTASIPTHRLFVHVRRLVAKGHKVGVVKQTETAALKAIGENKSSVFTRKLTALYTKSTLIGEDVNPLMKLDDPVNVEETPSDTSNNYLLCICENKENMKDKQKGNITVGIVGVQPATGEVVFDSFQDSVSRLELETRILRLQPVELLLPSEMSDHTERFIKSITSVSVRDDRIRVERMDDLYFEYGHAFQQITEFYAEVLDVKASQSFSAILNLDKPVICSLAAVIRYLKEFNLEKMLYNPRNLKKLSSEMEFMTINGTALKSLEILQNQTDSKFRGSLLWVLDHTKTPFGRRKLKKWVTQPLLKSREINARLDAVSEILISGSSVFGHIQNHLCKLPDIERGLCSIYHKKCSTQEFFLIVKALCHLKIEIQALIPAINSQVKSDLLKQCLLEIPEHLNPVEHFFNILNEQAAKIGDKTELFKDLTDFPSISKRKEEIQVVTTKINLHLQEIRRVLKNPSAHYKTVLGQEFLIEVKNSLISSIPSDWVKVGSTKAVSRFHSPFIVENYRHLNQLREQLVLDCNTEWLNFLDHFSEHYHSLCKAVHHLATVDCIFSLAKVAKQGDYCRPILQEERKIAIKNGRHPVIDVLLGEQDQYVPNSTNLSGDSERVMIITGPNMGGKSSYIKQVALITIMAQIGSYVPAEEATIGIVDGIFTRMGAADNIYKGQSTFMEELTDTAEIIRKATSQSLVILDELGRGTSTHDGIAIAYATLEHFIRDVESLTLFVTHYPPVCELEKTYPQWVGNYHMGFLVNEDESTQNTGQEDEEIPDFVTFLYQITRGVASRSYGLNVAKLADVPGEILKKAAYKSKELERLVNVKRKRLKSFAKLWNTADATELQEWTNMVETE</sequence>
<accession>A0A6P5LXJ7</accession>
<dbReference type="Proteomes" id="UP000515140">
    <property type="component" value="Unplaced"/>
</dbReference>
<dbReference type="GeneID" id="110222556"/>
<gene>
    <name evidence="12" type="primary">MSH3</name>
</gene>
<reference evidence="12" key="1">
    <citation type="submission" date="2025-08" db="UniProtKB">
        <authorList>
            <consortium name="RefSeq"/>
        </authorList>
    </citation>
    <scope>IDENTIFICATION</scope>
    <source>
        <tissue evidence="12">Spleen</tissue>
    </source>
</reference>
<dbReference type="Gene3D" id="3.40.50.300">
    <property type="entry name" value="P-loop containing nucleotide triphosphate hydrolases"/>
    <property type="match status" value="1"/>
</dbReference>
<comment type="similarity">
    <text evidence="1">Belongs to the DNA mismatch repair MutS family. MSH3 subfamily.</text>
</comment>
<dbReference type="RefSeq" id="XP_020863250.1">
    <property type="nucleotide sequence ID" value="XM_021007591.1"/>
</dbReference>
<dbReference type="FunCoup" id="A0A6P5LXJ7">
    <property type="interactions" value="1580"/>
</dbReference>
<dbReference type="Pfam" id="PF05192">
    <property type="entry name" value="MutS_III"/>
    <property type="match status" value="1"/>
</dbReference>
<dbReference type="Gene3D" id="1.10.1420.10">
    <property type="match status" value="2"/>
</dbReference>
<keyword evidence="6" id="KW-0238">DNA-binding</keyword>
<dbReference type="GO" id="GO:0005634">
    <property type="term" value="C:nucleus"/>
    <property type="evidence" value="ECO:0007669"/>
    <property type="project" value="TreeGrafter"/>
</dbReference>
<dbReference type="SMART" id="SM00534">
    <property type="entry name" value="MUTSac"/>
    <property type="match status" value="1"/>
</dbReference>
<dbReference type="InterPro" id="IPR036678">
    <property type="entry name" value="MutS_con_dom_sf"/>
</dbReference>
<dbReference type="GO" id="GO:0030983">
    <property type="term" value="F:mismatched DNA binding"/>
    <property type="evidence" value="ECO:0007669"/>
    <property type="project" value="InterPro"/>
</dbReference>
<dbReference type="GO" id="GO:0006298">
    <property type="term" value="P:mismatch repair"/>
    <property type="evidence" value="ECO:0007669"/>
    <property type="project" value="InterPro"/>
</dbReference>
<dbReference type="PANTHER" id="PTHR11361:SF122">
    <property type="entry name" value="DNA MISMATCH REPAIR PROTEIN MSH3"/>
    <property type="match status" value="1"/>
</dbReference>
<evidence type="ECO:0000256" key="6">
    <source>
        <dbReference type="ARBA" id="ARBA00023125"/>
    </source>
</evidence>
<feature type="compositionally biased region" description="Basic and acidic residues" evidence="9">
    <location>
        <begin position="80"/>
        <end position="89"/>
    </location>
</feature>
<name>A0A6P5LXJ7_PHACI</name>
<protein>
    <recommendedName>
        <fullName evidence="2 8">DNA mismatch repair protein MSH3</fullName>
    </recommendedName>
    <alternativeName>
        <fullName evidence="2 8">DNA mismatch repair protein MSH3</fullName>
    </alternativeName>
</protein>
<dbReference type="PROSITE" id="PS00486">
    <property type="entry name" value="DNA_MISMATCH_REPAIR_2"/>
    <property type="match status" value="1"/>
</dbReference>
<dbReference type="PANTHER" id="PTHR11361">
    <property type="entry name" value="DNA MISMATCH REPAIR PROTEIN MUTS FAMILY MEMBER"/>
    <property type="match status" value="1"/>
</dbReference>
<dbReference type="InterPro" id="IPR036187">
    <property type="entry name" value="DNA_mismatch_repair_MutS_sf"/>
</dbReference>